<feature type="compositionally biased region" description="Low complexity" evidence="2">
    <location>
        <begin position="357"/>
        <end position="368"/>
    </location>
</feature>
<dbReference type="InterPro" id="IPR036457">
    <property type="entry name" value="PPM-type-like_dom_sf"/>
</dbReference>
<dbReference type="GO" id="GO:0046872">
    <property type="term" value="F:metal ion binding"/>
    <property type="evidence" value="ECO:0007669"/>
    <property type="project" value="UniProtKB-UniRule"/>
</dbReference>
<keyword evidence="5" id="KW-1185">Reference proteome</keyword>
<keyword evidence="1" id="KW-0904">Protein phosphatase</keyword>
<comment type="similarity">
    <text evidence="1">Belongs to the PP2C family.</text>
</comment>
<evidence type="ECO:0000313" key="4">
    <source>
        <dbReference type="EMBL" id="KNE67895.1"/>
    </source>
</evidence>
<keyword evidence="1" id="KW-0378">Hydrolase</keyword>
<dbReference type="PANTHER" id="PTHR12320">
    <property type="entry name" value="PROTEIN PHOSPHATASE 2C"/>
    <property type="match status" value="1"/>
</dbReference>
<keyword evidence="1" id="KW-0460">Magnesium</keyword>
<evidence type="ECO:0000256" key="1">
    <source>
        <dbReference type="RuleBase" id="RU366020"/>
    </source>
</evidence>
<reference evidence="4 5" key="1">
    <citation type="submission" date="2009-11" db="EMBL/GenBank/DDBJ databases">
        <title>Annotation of Allomyces macrogynus ATCC 38327.</title>
        <authorList>
            <consortium name="The Broad Institute Genome Sequencing Platform"/>
            <person name="Russ C."/>
            <person name="Cuomo C."/>
            <person name="Burger G."/>
            <person name="Gray M.W."/>
            <person name="Holland P.W.H."/>
            <person name="King N."/>
            <person name="Lang F.B.F."/>
            <person name="Roger A.J."/>
            <person name="Ruiz-Trillo I."/>
            <person name="Young S.K."/>
            <person name="Zeng Q."/>
            <person name="Gargeya S."/>
            <person name="Fitzgerald M."/>
            <person name="Haas B."/>
            <person name="Abouelleil A."/>
            <person name="Alvarado L."/>
            <person name="Arachchi H.M."/>
            <person name="Berlin A."/>
            <person name="Chapman S.B."/>
            <person name="Gearin G."/>
            <person name="Goldberg J."/>
            <person name="Griggs A."/>
            <person name="Gujja S."/>
            <person name="Hansen M."/>
            <person name="Heiman D."/>
            <person name="Howarth C."/>
            <person name="Larimer J."/>
            <person name="Lui A."/>
            <person name="MacDonald P.J.P."/>
            <person name="McCowen C."/>
            <person name="Montmayeur A."/>
            <person name="Murphy C."/>
            <person name="Neiman D."/>
            <person name="Pearson M."/>
            <person name="Priest M."/>
            <person name="Roberts A."/>
            <person name="Saif S."/>
            <person name="Shea T."/>
            <person name="Sisk P."/>
            <person name="Stolte C."/>
            <person name="Sykes S."/>
            <person name="Wortman J."/>
            <person name="Nusbaum C."/>
            <person name="Birren B."/>
        </authorList>
    </citation>
    <scope>NUCLEOTIDE SEQUENCE [LARGE SCALE GENOMIC DNA]</scope>
    <source>
        <strain evidence="4 5">ATCC 38327</strain>
    </source>
</reference>
<dbReference type="OMA" id="RCTHARP"/>
<dbReference type="InterPro" id="IPR039123">
    <property type="entry name" value="PPTC7"/>
</dbReference>
<dbReference type="EC" id="3.1.3.16" evidence="1"/>
<dbReference type="EMBL" id="GG745354">
    <property type="protein sequence ID" value="KNE67895.1"/>
    <property type="molecule type" value="Genomic_DNA"/>
</dbReference>
<dbReference type="GO" id="GO:0004722">
    <property type="term" value="F:protein serine/threonine phosphatase activity"/>
    <property type="evidence" value="ECO:0007669"/>
    <property type="project" value="UniProtKB-EC"/>
</dbReference>
<feature type="compositionally biased region" description="Pro residues" evidence="2">
    <location>
        <begin position="394"/>
        <end position="414"/>
    </location>
</feature>
<comment type="catalytic activity">
    <reaction evidence="1">
        <text>O-phospho-L-threonyl-[protein] + H2O = L-threonyl-[protein] + phosphate</text>
        <dbReference type="Rhea" id="RHEA:47004"/>
        <dbReference type="Rhea" id="RHEA-COMP:11060"/>
        <dbReference type="Rhea" id="RHEA-COMP:11605"/>
        <dbReference type="ChEBI" id="CHEBI:15377"/>
        <dbReference type="ChEBI" id="CHEBI:30013"/>
        <dbReference type="ChEBI" id="CHEBI:43474"/>
        <dbReference type="ChEBI" id="CHEBI:61977"/>
        <dbReference type="EC" id="3.1.3.16"/>
    </reaction>
</comment>
<evidence type="ECO:0000259" key="3">
    <source>
        <dbReference type="PROSITE" id="PS51746"/>
    </source>
</evidence>
<dbReference type="SMART" id="SM00332">
    <property type="entry name" value="PP2Cc"/>
    <property type="match status" value="1"/>
</dbReference>
<dbReference type="PROSITE" id="PS51746">
    <property type="entry name" value="PPM_2"/>
    <property type="match status" value="1"/>
</dbReference>
<comment type="cofactor">
    <cofactor evidence="1">
        <name>Mg(2+)</name>
        <dbReference type="ChEBI" id="CHEBI:18420"/>
    </cofactor>
</comment>
<proteinExistence type="inferred from homology"/>
<sequence length="578" mass="59235">MIRSARPLAATRRTLASAATAAVAAPSTRAAAGLASARRSHATAVPSTTLCANAACSRPTARTSSSSALRLSRSAHRALVPAGIAATALVPIPSTCPRCTHARPARRHASYSTASLVPAAPTSLVFNHFGTGFAKHAQALVVPDRRSPLKSMQCGEDAFFSRYNCVGVGDGVGGWQGQANANAGLFARKLMHYCSAELERAHEVPPNVAARDEIDIDPVGVLQHAYHRTVQDAQSEGFVGSTTACVVLLVHDELRIANLGDGAVMVIRQGEFVFRTEEQVHSFNYPYQLGTAASDLPTHAQQFRVKAHHGDIVLVVSDGILDNLFEEDILAAVREHVPKPTVDPPVVPLARDPGLPAGAAGTAETASSHPRGFASWLTSPASSLAKSVRAAVAGPPPPPPPPATEPVAPIPDPSAHPLGHDVPTLPPVSSAGATDPAAAAVPDFGPPHAIPAAYTGLLALADQCRAASVADQVALARAAAVAAAAAADPRRIAEALARRAKDVAEDVRCASPFQTRALHEGLYFQGGKTDDISVVVAVVRDPAQARAEGLAAAAAAAAAEVEAGVGRGADAGASMGGA</sequence>
<keyword evidence="1" id="KW-0464">Manganese</keyword>
<dbReference type="Proteomes" id="UP000054350">
    <property type="component" value="Unassembled WGS sequence"/>
</dbReference>
<dbReference type="STRING" id="578462.A0A0L0SZP6"/>
<accession>A0A0L0SZP6</accession>
<keyword evidence="1" id="KW-0479">Metal-binding</keyword>
<evidence type="ECO:0000256" key="2">
    <source>
        <dbReference type="SAM" id="MobiDB-lite"/>
    </source>
</evidence>
<dbReference type="OrthoDB" id="60843at2759"/>
<dbReference type="AlphaFoldDB" id="A0A0L0SZP6"/>
<comment type="catalytic activity">
    <reaction evidence="1">
        <text>O-phospho-L-seryl-[protein] + H2O = L-seryl-[protein] + phosphate</text>
        <dbReference type="Rhea" id="RHEA:20629"/>
        <dbReference type="Rhea" id="RHEA-COMP:9863"/>
        <dbReference type="Rhea" id="RHEA-COMP:11604"/>
        <dbReference type="ChEBI" id="CHEBI:15377"/>
        <dbReference type="ChEBI" id="CHEBI:29999"/>
        <dbReference type="ChEBI" id="CHEBI:43474"/>
        <dbReference type="ChEBI" id="CHEBI:83421"/>
        <dbReference type="EC" id="3.1.3.16"/>
    </reaction>
</comment>
<dbReference type="PANTHER" id="PTHR12320:SF84">
    <property type="entry name" value="PROTEIN PHOSPHATASE"/>
    <property type="match status" value="1"/>
</dbReference>
<feature type="domain" description="PPM-type phosphatase" evidence="3">
    <location>
        <begin position="138"/>
        <end position="539"/>
    </location>
</feature>
<feature type="region of interest" description="Disordered" evidence="2">
    <location>
        <begin position="343"/>
        <end position="374"/>
    </location>
</feature>
<protein>
    <recommendedName>
        <fullName evidence="1">Protein phosphatase</fullName>
        <ecNumber evidence="1">3.1.3.16</ecNumber>
    </recommendedName>
</protein>
<organism evidence="4 5">
    <name type="scientific">Allomyces macrogynus (strain ATCC 38327)</name>
    <name type="common">Allomyces javanicus var. macrogynus</name>
    <dbReference type="NCBI Taxonomy" id="578462"/>
    <lineage>
        <taxon>Eukaryota</taxon>
        <taxon>Fungi</taxon>
        <taxon>Fungi incertae sedis</taxon>
        <taxon>Blastocladiomycota</taxon>
        <taxon>Blastocladiomycetes</taxon>
        <taxon>Blastocladiales</taxon>
        <taxon>Blastocladiaceae</taxon>
        <taxon>Allomyces</taxon>
    </lineage>
</organism>
<comment type="cofactor">
    <cofactor evidence="1">
        <name>Mn(2+)</name>
        <dbReference type="ChEBI" id="CHEBI:29035"/>
    </cofactor>
</comment>
<gene>
    <name evidence="4" type="ORF">AMAG_12613</name>
</gene>
<dbReference type="SUPFAM" id="SSF81606">
    <property type="entry name" value="PP2C-like"/>
    <property type="match status" value="1"/>
</dbReference>
<dbReference type="Pfam" id="PF13672">
    <property type="entry name" value="PP2C_2"/>
    <property type="match status" value="1"/>
</dbReference>
<dbReference type="InterPro" id="IPR001932">
    <property type="entry name" value="PPM-type_phosphatase-like_dom"/>
</dbReference>
<dbReference type="VEuPathDB" id="FungiDB:AMAG_12613"/>
<name>A0A0L0SZP6_ALLM3</name>
<dbReference type="Gene3D" id="3.60.40.10">
    <property type="entry name" value="PPM-type phosphatase domain"/>
    <property type="match status" value="1"/>
</dbReference>
<evidence type="ECO:0000313" key="5">
    <source>
        <dbReference type="Proteomes" id="UP000054350"/>
    </source>
</evidence>
<reference evidence="5" key="2">
    <citation type="submission" date="2009-11" db="EMBL/GenBank/DDBJ databases">
        <title>The Genome Sequence of Allomyces macrogynus strain ATCC 38327.</title>
        <authorList>
            <consortium name="The Broad Institute Genome Sequencing Platform"/>
            <person name="Russ C."/>
            <person name="Cuomo C."/>
            <person name="Shea T."/>
            <person name="Young S.K."/>
            <person name="Zeng Q."/>
            <person name="Koehrsen M."/>
            <person name="Haas B."/>
            <person name="Borodovsky M."/>
            <person name="Guigo R."/>
            <person name="Alvarado L."/>
            <person name="Berlin A."/>
            <person name="Borenstein D."/>
            <person name="Chen Z."/>
            <person name="Engels R."/>
            <person name="Freedman E."/>
            <person name="Gellesch M."/>
            <person name="Goldberg J."/>
            <person name="Griggs A."/>
            <person name="Gujja S."/>
            <person name="Heiman D."/>
            <person name="Hepburn T."/>
            <person name="Howarth C."/>
            <person name="Jen D."/>
            <person name="Larson L."/>
            <person name="Lewis B."/>
            <person name="Mehta T."/>
            <person name="Park D."/>
            <person name="Pearson M."/>
            <person name="Roberts A."/>
            <person name="Saif S."/>
            <person name="Shenoy N."/>
            <person name="Sisk P."/>
            <person name="Stolte C."/>
            <person name="Sykes S."/>
            <person name="Walk T."/>
            <person name="White J."/>
            <person name="Yandava C."/>
            <person name="Burger G."/>
            <person name="Gray M.W."/>
            <person name="Holland P.W.H."/>
            <person name="King N."/>
            <person name="Lang F.B.F."/>
            <person name="Roger A.J."/>
            <person name="Ruiz-Trillo I."/>
            <person name="Lander E."/>
            <person name="Nusbaum C."/>
        </authorList>
    </citation>
    <scope>NUCLEOTIDE SEQUENCE [LARGE SCALE GENOMIC DNA]</scope>
    <source>
        <strain evidence="5">ATCC 38327</strain>
    </source>
</reference>
<feature type="compositionally biased region" description="Low complexity" evidence="2">
    <location>
        <begin position="428"/>
        <end position="440"/>
    </location>
</feature>
<dbReference type="eggNOG" id="KOG1379">
    <property type="taxonomic scope" value="Eukaryota"/>
</dbReference>
<feature type="region of interest" description="Disordered" evidence="2">
    <location>
        <begin position="387"/>
        <end position="440"/>
    </location>
</feature>